<dbReference type="EMBL" id="CAJMWZ010003400">
    <property type="protein sequence ID" value="CAE6473822.1"/>
    <property type="molecule type" value="Genomic_DNA"/>
</dbReference>
<sequence>MTPIRVSRAGEIVLIPPQLPPYLAAVHELKPIVGKPVDEDVKAIHAVIRALNSVNHYLSMQLSQHLFGAQMAIFKASYSMSLIPGDKSIFTPPELPSYIPGKLEKVAGAPSDEEIKSVQSVVRSAENLATSPQLFDADLSMMLSQHMFNLQFARYMHDSSKGNFVSETETEELHLVAPQLTQGAQGPNTPHEVSGVQREERNLSSIPEVERDPGAPSELTQLGKELVKAIKDAATESKDILQSMNRTLILMKNDQSTTGSMAGHYHAFKNPLNHKGVLASECGLPHLRYWWDNHTSKFMIWLSHNDVARYLKFFEIGANLIQGGLEPKLIDGKYAEAEKLLLKQVGIHYAHPRLLQYSTDKQPAHFNNFLQVDVGPPCAAGHRLYAHGSTSDVGFSSSAIPRPTVSPSKTTLLSLANLY</sequence>
<accession>A0A8H3C4S8</accession>
<dbReference type="Proteomes" id="UP000663850">
    <property type="component" value="Unassembled WGS sequence"/>
</dbReference>
<protein>
    <submittedName>
        <fullName evidence="1">Uncharacterized protein</fullName>
    </submittedName>
</protein>
<evidence type="ECO:0000313" key="2">
    <source>
        <dbReference type="Proteomes" id="UP000663850"/>
    </source>
</evidence>
<proteinExistence type="predicted"/>
<gene>
    <name evidence="1" type="ORF">RDB_LOCUS66018</name>
</gene>
<evidence type="ECO:0000313" key="1">
    <source>
        <dbReference type="EMBL" id="CAE6473822.1"/>
    </source>
</evidence>
<organism evidence="1 2">
    <name type="scientific">Rhizoctonia solani</name>
    <dbReference type="NCBI Taxonomy" id="456999"/>
    <lineage>
        <taxon>Eukaryota</taxon>
        <taxon>Fungi</taxon>
        <taxon>Dikarya</taxon>
        <taxon>Basidiomycota</taxon>
        <taxon>Agaricomycotina</taxon>
        <taxon>Agaricomycetes</taxon>
        <taxon>Cantharellales</taxon>
        <taxon>Ceratobasidiaceae</taxon>
        <taxon>Rhizoctonia</taxon>
    </lineage>
</organism>
<comment type="caution">
    <text evidence="1">The sequence shown here is derived from an EMBL/GenBank/DDBJ whole genome shotgun (WGS) entry which is preliminary data.</text>
</comment>
<feature type="non-terminal residue" evidence="1">
    <location>
        <position position="1"/>
    </location>
</feature>
<dbReference type="AlphaFoldDB" id="A0A8H3C4S8"/>
<name>A0A8H3C4S8_9AGAM</name>
<reference evidence="1" key="1">
    <citation type="submission" date="2021-01" db="EMBL/GenBank/DDBJ databases">
        <authorList>
            <person name="Kaushik A."/>
        </authorList>
    </citation>
    <scope>NUCLEOTIDE SEQUENCE</scope>
    <source>
        <strain evidence="1">Type strain: AG8-Rh-89/</strain>
    </source>
</reference>